<dbReference type="Proteomes" id="UP000503312">
    <property type="component" value="Chromosome"/>
</dbReference>
<gene>
    <name evidence="1" type="ORF">DCO17_06305</name>
</gene>
<evidence type="ECO:0000313" key="1">
    <source>
        <dbReference type="EMBL" id="QKM64873.1"/>
    </source>
</evidence>
<organism evidence="1 2">
    <name type="scientific">Polynucleobacter tropicus</name>
    <dbReference type="NCBI Taxonomy" id="1743174"/>
    <lineage>
        <taxon>Bacteria</taxon>
        <taxon>Pseudomonadati</taxon>
        <taxon>Pseudomonadota</taxon>
        <taxon>Betaproteobacteria</taxon>
        <taxon>Burkholderiales</taxon>
        <taxon>Burkholderiaceae</taxon>
        <taxon>Polynucleobacter</taxon>
    </lineage>
</organism>
<evidence type="ECO:0000313" key="2">
    <source>
        <dbReference type="Proteomes" id="UP000503312"/>
    </source>
</evidence>
<accession>A0A6M9Q732</accession>
<name>A0A6M9Q732_9BURK</name>
<keyword evidence="2" id="KW-1185">Reference proteome</keyword>
<dbReference type="EMBL" id="CP028942">
    <property type="protein sequence ID" value="QKM64873.1"/>
    <property type="molecule type" value="Genomic_DNA"/>
</dbReference>
<dbReference type="KEGG" id="ptrp:DCO17_06305"/>
<protein>
    <submittedName>
        <fullName evidence="1">Uncharacterized protein</fullName>
    </submittedName>
</protein>
<dbReference type="AlphaFoldDB" id="A0A6M9Q732"/>
<sequence length="123" mass="13988">MTKLINRDELLSLATSSHKESCPDCQSLTCDGWESIPGGFETKALECIGTLRVEDNQECWEEYHPDGTDLWSKNAPIAIGFHPYNKSDVHQCKKCGSKYLRYLEAGGYYVDERIRKLDAKLII</sequence>
<reference evidence="1 2" key="1">
    <citation type="submission" date="2018-04" db="EMBL/GenBank/DDBJ databases">
        <title>Polynucleobacter sp. UH21B genome.</title>
        <authorList>
            <person name="Hahn M.W."/>
        </authorList>
    </citation>
    <scope>NUCLEOTIDE SEQUENCE [LARGE SCALE GENOMIC DNA]</scope>
    <source>
        <strain evidence="1 2">MWH-UH21B</strain>
    </source>
</reference>
<proteinExistence type="predicted"/>
<dbReference type="RefSeq" id="WP_173955915.1">
    <property type="nucleotide sequence ID" value="NZ_CP028942.1"/>
</dbReference>